<dbReference type="Pfam" id="PF09907">
    <property type="entry name" value="HigB_toxin"/>
    <property type="match status" value="1"/>
</dbReference>
<sequence length="146" mass="17571">MLLTDPIGLYISTFLLNCVYLIVAHNAEKKYKSYHFGNFFYYICDKYFNVKIFSRGTLRDFWEKHGNCELQLKTWYRETEKSNWSSINDLKSEYPNASILKDNRIVFNIKGNDYRLIVKFNFEYQLAWIRFIGTHAEYDKINANEI</sequence>
<dbReference type="eggNOG" id="COG4680">
    <property type="taxonomic scope" value="Bacteria"/>
</dbReference>
<dbReference type="STRING" id="746697.Aeqsu_0081"/>
<accession>I3YRJ5</accession>
<dbReference type="GO" id="GO:0003723">
    <property type="term" value="F:RNA binding"/>
    <property type="evidence" value="ECO:0007669"/>
    <property type="project" value="InterPro"/>
</dbReference>
<reference evidence="2 3" key="1">
    <citation type="submission" date="2012-06" db="EMBL/GenBank/DDBJ databases">
        <title>The complete genome of Aequorivita sublithincola DSM 14238.</title>
        <authorList>
            <consortium name="US DOE Joint Genome Institute (JGI-PGF)"/>
            <person name="Lucas S."/>
            <person name="Copeland A."/>
            <person name="Lapidus A."/>
            <person name="Goodwin L."/>
            <person name="Pitluck S."/>
            <person name="Peters L."/>
            <person name="Munk A.C.C."/>
            <person name="Kyrpides N."/>
            <person name="Mavromatis K."/>
            <person name="Pagani I."/>
            <person name="Ivanova N."/>
            <person name="Ovchinnikova G."/>
            <person name="Zeytun A."/>
            <person name="Detter J.C."/>
            <person name="Han C."/>
            <person name="Land M."/>
            <person name="Hauser L."/>
            <person name="Markowitz V."/>
            <person name="Cheng J.-F."/>
            <person name="Hugenholtz P."/>
            <person name="Woyke T."/>
            <person name="Wu D."/>
            <person name="Tindall B."/>
            <person name="Faehnrich R."/>
            <person name="Brambilla E."/>
            <person name="Klenk H.-P."/>
            <person name="Eisen J.A."/>
        </authorList>
    </citation>
    <scope>NUCLEOTIDE SEQUENCE [LARGE SCALE GENOMIC DNA]</scope>
    <source>
        <strain evidence="3">DSM 14238 / LMG 21431 / ACAM 643 / 9-3</strain>
    </source>
</reference>
<dbReference type="PATRIC" id="fig|746697.3.peg.87"/>
<protein>
    <recommendedName>
        <fullName evidence="4">mRNA interferase HigB</fullName>
    </recommendedName>
</protein>
<keyword evidence="1" id="KW-1133">Transmembrane helix</keyword>
<dbReference type="GO" id="GO:0110001">
    <property type="term" value="C:toxin-antitoxin complex"/>
    <property type="evidence" value="ECO:0007669"/>
    <property type="project" value="InterPro"/>
</dbReference>
<dbReference type="EMBL" id="CP003280">
    <property type="protein sequence ID" value="AFL79613.1"/>
    <property type="molecule type" value="Genomic_DNA"/>
</dbReference>
<dbReference type="InterPro" id="IPR018669">
    <property type="entry name" value="Toxin_HigB"/>
</dbReference>
<gene>
    <name evidence="2" type="ordered locus">Aeqsu_0081</name>
</gene>
<organism evidence="2 3">
    <name type="scientific">Aequorivita sublithincola (strain DSM 14238 / LMG 21431 / ACAM 643 / 9-3)</name>
    <dbReference type="NCBI Taxonomy" id="746697"/>
    <lineage>
        <taxon>Bacteria</taxon>
        <taxon>Pseudomonadati</taxon>
        <taxon>Bacteroidota</taxon>
        <taxon>Flavobacteriia</taxon>
        <taxon>Flavobacteriales</taxon>
        <taxon>Flavobacteriaceae</taxon>
        <taxon>Aequorivita</taxon>
    </lineage>
</organism>
<feature type="transmembrane region" description="Helical" evidence="1">
    <location>
        <begin position="6"/>
        <end position="23"/>
    </location>
</feature>
<keyword evidence="1" id="KW-0812">Transmembrane</keyword>
<evidence type="ECO:0008006" key="4">
    <source>
        <dbReference type="Google" id="ProtNLM"/>
    </source>
</evidence>
<dbReference type="GO" id="GO:0004519">
    <property type="term" value="F:endonuclease activity"/>
    <property type="evidence" value="ECO:0007669"/>
    <property type="project" value="InterPro"/>
</dbReference>
<evidence type="ECO:0000313" key="3">
    <source>
        <dbReference type="Proteomes" id="UP000006049"/>
    </source>
</evidence>
<name>I3YRJ5_AEQSU</name>
<keyword evidence="1" id="KW-0472">Membrane</keyword>
<proteinExistence type="predicted"/>
<dbReference type="HOGENOM" id="CLU_1802939_0_0_10"/>
<evidence type="ECO:0000313" key="2">
    <source>
        <dbReference type="EMBL" id="AFL79613.1"/>
    </source>
</evidence>
<dbReference type="KEGG" id="asl:Aeqsu_0081"/>
<dbReference type="Proteomes" id="UP000006049">
    <property type="component" value="Chromosome"/>
</dbReference>
<dbReference type="AlphaFoldDB" id="I3YRJ5"/>
<keyword evidence="3" id="KW-1185">Reference proteome</keyword>
<evidence type="ECO:0000256" key="1">
    <source>
        <dbReference type="SAM" id="Phobius"/>
    </source>
</evidence>